<name>A0AAX1LAX0_9CORY</name>
<accession>A0AAX1LAX0</accession>
<sequence>MVDDNNYAEFFTDHDGELLFAFPLPIVLKHRPAGGQVNIGHVEGF</sequence>
<protein>
    <submittedName>
        <fullName evidence="1">Uncharacterized protein</fullName>
    </submittedName>
</protein>
<organism evidence="1 2">
    <name type="scientific">Corynebacterium glucuronolyticum</name>
    <dbReference type="NCBI Taxonomy" id="39791"/>
    <lineage>
        <taxon>Bacteria</taxon>
        <taxon>Bacillati</taxon>
        <taxon>Actinomycetota</taxon>
        <taxon>Actinomycetes</taxon>
        <taxon>Mycobacteriales</taxon>
        <taxon>Corynebacteriaceae</taxon>
        <taxon>Corynebacterium</taxon>
    </lineage>
</organism>
<dbReference type="EMBL" id="CP069534">
    <property type="protein sequence ID" value="QRP71612.1"/>
    <property type="molecule type" value="Genomic_DNA"/>
</dbReference>
<dbReference type="AlphaFoldDB" id="A0AAX1LAX0"/>
<gene>
    <name evidence="1" type="ORF">I6J21_05720</name>
</gene>
<dbReference type="Proteomes" id="UP000617681">
    <property type="component" value="Chromosome"/>
</dbReference>
<evidence type="ECO:0000313" key="1">
    <source>
        <dbReference type="EMBL" id="QRP71612.1"/>
    </source>
</evidence>
<proteinExistence type="predicted"/>
<evidence type="ECO:0000313" key="2">
    <source>
        <dbReference type="Proteomes" id="UP000617681"/>
    </source>
</evidence>
<dbReference type="RefSeq" id="WP_204098594.1">
    <property type="nucleotide sequence ID" value="NZ_CP069534.1"/>
</dbReference>
<reference evidence="1" key="1">
    <citation type="submission" date="2021-02" db="EMBL/GenBank/DDBJ databases">
        <title>FDA dAtabase for Regulatory Grade micrObial Sequences (FDA-ARGOS): Supporting development and validation of Infectious Disease Dx tests.</title>
        <authorList>
            <person name="Sproer C."/>
            <person name="Gronow S."/>
            <person name="Severitt S."/>
            <person name="Schroder I."/>
            <person name="Tallon L."/>
            <person name="Sadzewicz L."/>
            <person name="Zhao X."/>
            <person name="Boylan J."/>
            <person name="Ott S."/>
            <person name="Bowen H."/>
            <person name="Vavikolanu K."/>
            <person name="Mehta A."/>
            <person name="Aluvathingal J."/>
            <person name="Nadendla S."/>
            <person name="Lowell S."/>
            <person name="Myers T."/>
            <person name="Yan Y."/>
            <person name="Sichtig H."/>
        </authorList>
    </citation>
    <scope>NUCLEOTIDE SEQUENCE</scope>
    <source>
        <strain evidence="1">FDAARGOS_1191</strain>
    </source>
</reference>